<dbReference type="InterPro" id="IPR005180">
    <property type="entry name" value="DUF302"/>
</dbReference>
<dbReference type="PANTHER" id="PTHR38342:SF2">
    <property type="entry name" value="INNER MEMBRANE OR EXPORTED"/>
    <property type="match status" value="1"/>
</dbReference>
<evidence type="ECO:0000259" key="2">
    <source>
        <dbReference type="Pfam" id="PF03625"/>
    </source>
</evidence>
<protein>
    <submittedName>
        <fullName evidence="3">Uncharacterized protein (DUF302 family)</fullName>
    </submittedName>
</protein>
<dbReference type="Gene3D" id="3.30.310.70">
    <property type="entry name" value="TT1751-like domain"/>
    <property type="match status" value="1"/>
</dbReference>
<dbReference type="EMBL" id="JACHIO010000005">
    <property type="protein sequence ID" value="MBB5063075.1"/>
    <property type="molecule type" value="Genomic_DNA"/>
</dbReference>
<comment type="caution">
    <text evidence="3">The sequence shown here is derived from an EMBL/GenBank/DDBJ whole genome shotgun (WGS) entry which is preliminary data.</text>
</comment>
<dbReference type="RefSeq" id="WP_184253954.1">
    <property type="nucleotide sequence ID" value="NZ_JACHIO010000005.1"/>
</dbReference>
<name>A0A7W7ZN92_9BACT</name>
<keyword evidence="1" id="KW-0732">Signal</keyword>
<dbReference type="CDD" id="cd14797">
    <property type="entry name" value="DUF302"/>
    <property type="match status" value="1"/>
</dbReference>
<feature type="chain" id="PRO_5030574169" evidence="1">
    <location>
        <begin position="20"/>
        <end position="152"/>
    </location>
</feature>
<evidence type="ECO:0000313" key="4">
    <source>
        <dbReference type="Proteomes" id="UP000584867"/>
    </source>
</evidence>
<feature type="signal peptide" evidence="1">
    <location>
        <begin position="1"/>
        <end position="19"/>
    </location>
</feature>
<dbReference type="AlphaFoldDB" id="A0A7W7ZN92"/>
<dbReference type="SUPFAM" id="SSF103247">
    <property type="entry name" value="TT1751-like"/>
    <property type="match status" value="1"/>
</dbReference>
<dbReference type="Proteomes" id="UP000584867">
    <property type="component" value="Unassembled WGS sequence"/>
</dbReference>
<sequence length="152" mass="16390">MKQWHLVPLLLAFVVPAWGVDNPVQAKNGIINVASNHSVDQTVDKLKGILQSKGITLFAVIDHSGEAAKVGITMPPTKLLIFGNPKGGTPPMLAAPSIALDLPLKILVWEDSQGKVWLSYNSPEYLKERHNLPQNLVQNISAVKALADSAAE</sequence>
<reference evidence="3 4" key="1">
    <citation type="submission" date="2020-08" db="EMBL/GenBank/DDBJ databases">
        <title>Genomic Encyclopedia of Type Strains, Phase IV (KMG-V): Genome sequencing to study the core and pangenomes of soil and plant-associated prokaryotes.</title>
        <authorList>
            <person name="Whitman W."/>
        </authorList>
    </citation>
    <scope>NUCLEOTIDE SEQUENCE [LARGE SCALE GENOMIC DNA]</scope>
    <source>
        <strain evidence="3 4">X5P3</strain>
    </source>
</reference>
<gene>
    <name evidence="3" type="ORF">HDF15_001415</name>
</gene>
<proteinExistence type="predicted"/>
<organism evidence="3 4">
    <name type="scientific">Granulicella mallensis</name>
    <dbReference type="NCBI Taxonomy" id="940614"/>
    <lineage>
        <taxon>Bacteria</taxon>
        <taxon>Pseudomonadati</taxon>
        <taxon>Acidobacteriota</taxon>
        <taxon>Terriglobia</taxon>
        <taxon>Terriglobales</taxon>
        <taxon>Acidobacteriaceae</taxon>
        <taxon>Granulicella</taxon>
    </lineage>
</organism>
<dbReference type="Pfam" id="PF03625">
    <property type="entry name" value="DUF302"/>
    <property type="match status" value="1"/>
</dbReference>
<evidence type="ECO:0000256" key="1">
    <source>
        <dbReference type="SAM" id="SignalP"/>
    </source>
</evidence>
<dbReference type="InterPro" id="IPR035923">
    <property type="entry name" value="TT1751-like_sf"/>
</dbReference>
<accession>A0A7W7ZN92</accession>
<evidence type="ECO:0000313" key="3">
    <source>
        <dbReference type="EMBL" id="MBB5063075.1"/>
    </source>
</evidence>
<dbReference type="PANTHER" id="PTHR38342">
    <property type="entry name" value="SLR5037 PROTEIN"/>
    <property type="match status" value="1"/>
</dbReference>
<feature type="domain" description="DUF302" evidence="2">
    <location>
        <begin position="61"/>
        <end position="123"/>
    </location>
</feature>